<keyword evidence="1" id="KW-1133">Transmembrane helix</keyword>
<reference evidence="2 3" key="1">
    <citation type="submission" date="2018-06" db="EMBL/GenBank/DDBJ databases">
        <authorList>
            <consortium name="Pathogen Informatics"/>
            <person name="Doyle S."/>
        </authorList>
    </citation>
    <scope>NUCLEOTIDE SEQUENCE [LARGE SCALE GENOMIC DNA]</scope>
    <source>
        <strain evidence="2 3">NCTC10338</strain>
    </source>
</reference>
<evidence type="ECO:0000313" key="2">
    <source>
        <dbReference type="EMBL" id="SUV19117.1"/>
    </source>
</evidence>
<comment type="caution">
    <text evidence="2">The sequence shown here is derived from an EMBL/GenBank/DDBJ whole genome shotgun (WGS) entry which is preliminary data.</text>
</comment>
<proteinExistence type="predicted"/>
<gene>
    <name evidence="2" type="ORF">NCTC10338_04142</name>
</gene>
<accession>A0AAJ4ZYC0</accession>
<name>A0AAJ4ZYC0_LYSSH</name>
<dbReference type="GeneID" id="93257899"/>
<dbReference type="EMBL" id="UFSZ01000001">
    <property type="protein sequence ID" value="SUV19117.1"/>
    <property type="molecule type" value="Genomic_DNA"/>
</dbReference>
<dbReference type="Proteomes" id="UP000255295">
    <property type="component" value="Unassembled WGS sequence"/>
</dbReference>
<organism evidence="2 3">
    <name type="scientific">Lysinibacillus sphaericus</name>
    <name type="common">Bacillus sphaericus</name>
    <dbReference type="NCBI Taxonomy" id="1421"/>
    <lineage>
        <taxon>Bacteria</taxon>
        <taxon>Bacillati</taxon>
        <taxon>Bacillota</taxon>
        <taxon>Bacilli</taxon>
        <taxon>Bacillales</taxon>
        <taxon>Bacillaceae</taxon>
        <taxon>Lysinibacillus</taxon>
    </lineage>
</organism>
<evidence type="ECO:0000256" key="1">
    <source>
        <dbReference type="SAM" id="Phobius"/>
    </source>
</evidence>
<sequence length="40" mass="4948">MEKIEIFYAPFIVVIISIIIMFWWAPKDDYVRKNKKESRE</sequence>
<protein>
    <submittedName>
        <fullName evidence="2">Uncharacterized protein</fullName>
    </submittedName>
</protein>
<keyword evidence="1" id="KW-0812">Transmembrane</keyword>
<dbReference type="AlphaFoldDB" id="A0AAJ4ZYC0"/>
<dbReference type="InterPro" id="IPR054381">
    <property type="entry name" value="CydS"/>
</dbReference>
<keyword evidence="1" id="KW-0472">Membrane</keyword>
<dbReference type="Pfam" id="PF22282">
    <property type="entry name" value="CydS"/>
    <property type="match status" value="1"/>
</dbReference>
<dbReference type="RefSeq" id="WP_255313777.1">
    <property type="nucleotide sequence ID" value="NZ_BJNS01000009.1"/>
</dbReference>
<evidence type="ECO:0000313" key="3">
    <source>
        <dbReference type="Proteomes" id="UP000255295"/>
    </source>
</evidence>
<feature type="transmembrane region" description="Helical" evidence="1">
    <location>
        <begin position="6"/>
        <end position="25"/>
    </location>
</feature>